<dbReference type="InterPro" id="IPR050679">
    <property type="entry name" value="Bact_HTH_transcr_reg"/>
</dbReference>
<dbReference type="InterPro" id="IPR036390">
    <property type="entry name" value="WH_DNA-bd_sf"/>
</dbReference>
<name>A0ABP8PBV7_9ACTN</name>
<dbReference type="PANTHER" id="PTHR44846:SF17">
    <property type="entry name" value="GNTR-FAMILY TRANSCRIPTIONAL REGULATOR"/>
    <property type="match status" value="1"/>
</dbReference>
<dbReference type="PROSITE" id="PS50949">
    <property type="entry name" value="HTH_GNTR"/>
    <property type="match status" value="1"/>
</dbReference>
<evidence type="ECO:0000259" key="4">
    <source>
        <dbReference type="PROSITE" id="PS50949"/>
    </source>
</evidence>
<accession>A0ABP8PBV7</accession>
<gene>
    <name evidence="5" type="ORF">GCM10023191_005540</name>
</gene>
<dbReference type="SUPFAM" id="SSF46785">
    <property type="entry name" value="Winged helix' DNA-binding domain"/>
    <property type="match status" value="1"/>
</dbReference>
<protein>
    <submittedName>
        <fullName evidence="5">GntR family transcriptional regulator</fullName>
    </submittedName>
</protein>
<dbReference type="CDD" id="cd07377">
    <property type="entry name" value="WHTH_GntR"/>
    <property type="match status" value="1"/>
</dbReference>
<keyword evidence="2" id="KW-0238">DNA-binding</keyword>
<evidence type="ECO:0000313" key="5">
    <source>
        <dbReference type="EMBL" id="GAA4483649.1"/>
    </source>
</evidence>
<dbReference type="SUPFAM" id="SSF64288">
    <property type="entry name" value="Chorismate lyase-like"/>
    <property type="match status" value="1"/>
</dbReference>
<dbReference type="InterPro" id="IPR011663">
    <property type="entry name" value="UTRA"/>
</dbReference>
<proteinExistence type="predicted"/>
<dbReference type="Gene3D" id="3.40.1410.10">
    <property type="entry name" value="Chorismate lyase-like"/>
    <property type="match status" value="1"/>
</dbReference>
<dbReference type="Pfam" id="PF00392">
    <property type="entry name" value="GntR"/>
    <property type="match status" value="1"/>
</dbReference>
<dbReference type="RefSeq" id="WP_345458054.1">
    <property type="nucleotide sequence ID" value="NZ_BAABHF010000009.1"/>
</dbReference>
<evidence type="ECO:0000313" key="6">
    <source>
        <dbReference type="Proteomes" id="UP001500503"/>
    </source>
</evidence>
<keyword evidence="3" id="KW-0804">Transcription</keyword>
<keyword evidence="1" id="KW-0805">Transcription regulation</keyword>
<dbReference type="InterPro" id="IPR036388">
    <property type="entry name" value="WH-like_DNA-bd_sf"/>
</dbReference>
<dbReference type="PANTHER" id="PTHR44846">
    <property type="entry name" value="MANNOSYL-D-GLYCERATE TRANSPORT/METABOLISM SYSTEM REPRESSOR MNGR-RELATED"/>
    <property type="match status" value="1"/>
</dbReference>
<evidence type="ECO:0000256" key="2">
    <source>
        <dbReference type="ARBA" id="ARBA00023125"/>
    </source>
</evidence>
<dbReference type="InterPro" id="IPR000524">
    <property type="entry name" value="Tscrpt_reg_HTH_GntR"/>
</dbReference>
<dbReference type="InterPro" id="IPR028978">
    <property type="entry name" value="Chorismate_lyase_/UTRA_dom_sf"/>
</dbReference>
<evidence type="ECO:0000256" key="3">
    <source>
        <dbReference type="ARBA" id="ARBA00023163"/>
    </source>
</evidence>
<dbReference type="Proteomes" id="UP001500503">
    <property type="component" value="Unassembled WGS sequence"/>
</dbReference>
<comment type="caution">
    <text evidence="5">The sequence shown here is derived from an EMBL/GenBank/DDBJ whole genome shotgun (WGS) entry which is preliminary data.</text>
</comment>
<dbReference type="PRINTS" id="PR00035">
    <property type="entry name" value="HTHGNTR"/>
</dbReference>
<dbReference type="EMBL" id="BAABHF010000009">
    <property type="protein sequence ID" value="GAA4483649.1"/>
    <property type="molecule type" value="Genomic_DNA"/>
</dbReference>
<reference evidence="6" key="1">
    <citation type="journal article" date="2019" name="Int. J. Syst. Evol. Microbiol.">
        <title>The Global Catalogue of Microorganisms (GCM) 10K type strain sequencing project: providing services to taxonomists for standard genome sequencing and annotation.</title>
        <authorList>
            <consortium name="The Broad Institute Genomics Platform"/>
            <consortium name="The Broad Institute Genome Sequencing Center for Infectious Disease"/>
            <person name="Wu L."/>
            <person name="Ma J."/>
        </authorList>
    </citation>
    <scope>NUCLEOTIDE SEQUENCE [LARGE SCALE GENOMIC DNA]</scope>
    <source>
        <strain evidence="6">JCM 17933</strain>
    </source>
</reference>
<keyword evidence="6" id="KW-1185">Reference proteome</keyword>
<feature type="domain" description="HTH gntR-type" evidence="4">
    <location>
        <begin position="10"/>
        <end position="78"/>
    </location>
</feature>
<dbReference type="SMART" id="SM00866">
    <property type="entry name" value="UTRA"/>
    <property type="match status" value="1"/>
</dbReference>
<evidence type="ECO:0000256" key="1">
    <source>
        <dbReference type="ARBA" id="ARBA00023015"/>
    </source>
</evidence>
<organism evidence="5 6">
    <name type="scientific">Actinoallomurus oryzae</name>
    <dbReference type="NCBI Taxonomy" id="502180"/>
    <lineage>
        <taxon>Bacteria</taxon>
        <taxon>Bacillati</taxon>
        <taxon>Actinomycetota</taxon>
        <taxon>Actinomycetes</taxon>
        <taxon>Streptosporangiales</taxon>
        <taxon>Thermomonosporaceae</taxon>
        <taxon>Actinoallomurus</taxon>
    </lineage>
</organism>
<dbReference type="Gene3D" id="1.10.10.10">
    <property type="entry name" value="Winged helix-like DNA-binding domain superfamily/Winged helix DNA-binding domain"/>
    <property type="match status" value="1"/>
</dbReference>
<dbReference type="Pfam" id="PF07702">
    <property type="entry name" value="UTRA"/>
    <property type="match status" value="1"/>
</dbReference>
<dbReference type="SMART" id="SM00345">
    <property type="entry name" value="HTH_GNTR"/>
    <property type="match status" value="1"/>
</dbReference>
<sequence>MVDDGAGFEPPKYAQIVAAIRRRIADGTYPPGSLLPSESKLVKEFGVSRPTVVRALEALKLRGEIDREHGRGSFVKATPAQPEDAPRPVRSVLDRAEADEIGWTTTVERCAAPAAIAGLLGLAEAAPLVLRRRLTIADDAPYELVSLWLPVELAEAAGLDQDAPLTASVRQLVQSATGRRFGHVSERLTARRPTAEEAKQLGITESAPVLGVISTVFDTANRAVLVAELVLPGDLHELTDSYVL</sequence>